<evidence type="ECO:0000256" key="4">
    <source>
        <dbReference type="ARBA" id="ARBA00022982"/>
    </source>
</evidence>
<feature type="transmembrane region" description="Helical" evidence="7">
    <location>
        <begin position="20"/>
        <end position="39"/>
    </location>
</feature>
<name>A0A0P1E394_9RHOB</name>
<organism evidence="9 10">
    <name type="scientific">Ruegeria atlantica</name>
    <dbReference type="NCBI Taxonomy" id="81569"/>
    <lineage>
        <taxon>Bacteria</taxon>
        <taxon>Pseudomonadati</taxon>
        <taxon>Pseudomonadota</taxon>
        <taxon>Alphaproteobacteria</taxon>
        <taxon>Rhodobacterales</taxon>
        <taxon>Roseobacteraceae</taxon>
        <taxon>Ruegeria</taxon>
    </lineage>
</organism>
<dbReference type="InterPro" id="IPR012938">
    <property type="entry name" value="Glc/Sorbosone_DH"/>
</dbReference>
<gene>
    <name evidence="9" type="primary">yliI_2</name>
    <name evidence="9" type="ORF">RUM4293_01670</name>
</gene>
<keyword evidence="1" id="KW-0813">Transport</keyword>
<keyword evidence="10" id="KW-1185">Reference proteome</keyword>
<dbReference type="EC" id="1.1.5.-" evidence="9"/>
<dbReference type="PROSITE" id="PS51007">
    <property type="entry name" value="CYTC"/>
    <property type="match status" value="1"/>
</dbReference>
<evidence type="ECO:0000256" key="6">
    <source>
        <dbReference type="PROSITE-ProRule" id="PRU00433"/>
    </source>
</evidence>
<evidence type="ECO:0000256" key="1">
    <source>
        <dbReference type="ARBA" id="ARBA00022448"/>
    </source>
</evidence>
<dbReference type="InterPro" id="IPR011042">
    <property type="entry name" value="6-blade_b-propeller_TolB-like"/>
</dbReference>
<evidence type="ECO:0000256" key="2">
    <source>
        <dbReference type="ARBA" id="ARBA00022617"/>
    </source>
</evidence>
<keyword evidence="2 6" id="KW-0349">Heme</keyword>
<keyword evidence="7" id="KW-1133">Transmembrane helix</keyword>
<keyword evidence="3 6" id="KW-0479">Metal-binding</keyword>
<keyword evidence="5 6" id="KW-0408">Iron</keyword>
<evidence type="ECO:0000259" key="8">
    <source>
        <dbReference type="PROSITE" id="PS51007"/>
    </source>
</evidence>
<dbReference type="InterPro" id="IPR036909">
    <property type="entry name" value="Cyt_c-like_dom_sf"/>
</dbReference>
<dbReference type="InterPro" id="IPR011041">
    <property type="entry name" value="Quinoprot_gluc/sorb_DH_b-prop"/>
</dbReference>
<dbReference type="PANTHER" id="PTHR11961">
    <property type="entry name" value="CYTOCHROME C"/>
    <property type="match status" value="1"/>
</dbReference>
<dbReference type="EMBL" id="CYPS01000028">
    <property type="protein sequence ID" value="CUH42781.1"/>
    <property type="molecule type" value="Genomic_DNA"/>
</dbReference>
<dbReference type="Pfam" id="PF07995">
    <property type="entry name" value="GSDH"/>
    <property type="match status" value="1"/>
</dbReference>
<dbReference type="InterPro" id="IPR009056">
    <property type="entry name" value="Cyt_c-like_dom"/>
</dbReference>
<evidence type="ECO:0000256" key="5">
    <source>
        <dbReference type="ARBA" id="ARBA00023004"/>
    </source>
</evidence>
<keyword evidence="9" id="KW-0560">Oxidoreductase</keyword>
<accession>A0A0P1E394</accession>
<dbReference type="GO" id="GO:0020037">
    <property type="term" value="F:heme binding"/>
    <property type="evidence" value="ECO:0007669"/>
    <property type="project" value="InterPro"/>
</dbReference>
<dbReference type="InterPro" id="IPR002327">
    <property type="entry name" value="Cyt_c_1A/1B"/>
</dbReference>
<dbReference type="GO" id="GO:0046872">
    <property type="term" value="F:metal ion binding"/>
    <property type="evidence" value="ECO:0007669"/>
    <property type="project" value="UniProtKB-KW"/>
</dbReference>
<reference evidence="10" key="1">
    <citation type="submission" date="2015-09" db="EMBL/GenBank/DDBJ databases">
        <authorList>
            <person name="Rodrigo-Torres L."/>
            <person name="Arahal D.R."/>
        </authorList>
    </citation>
    <scope>NUCLEOTIDE SEQUENCE [LARGE SCALE GENOMIC DNA]</scope>
    <source>
        <strain evidence="10">CECT 4293</strain>
    </source>
</reference>
<dbReference type="GO" id="GO:0016491">
    <property type="term" value="F:oxidoreductase activity"/>
    <property type="evidence" value="ECO:0007669"/>
    <property type="project" value="UniProtKB-KW"/>
</dbReference>
<dbReference type="Proteomes" id="UP000050786">
    <property type="component" value="Unassembled WGS sequence"/>
</dbReference>
<dbReference type="Gene3D" id="2.120.10.30">
    <property type="entry name" value="TolB, C-terminal domain"/>
    <property type="match status" value="1"/>
</dbReference>
<dbReference type="AlphaFoldDB" id="A0A0P1E394"/>
<protein>
    <submittedName>
        <fullName evidence="9">Soluble aldose sugar dehydrogenase YliI</fullName>
        <ecNumber evidence="9">1.1.5.-</ecNumber>
    </submittedName>
</protein>
<dbReference type="SUPFAM" id="SSF50952">
    <property type="entry name" value="Soluble quinoprotein glucose dehydrogenase"/>
    <property type="match status" value="1"/>
</dbReference>
<dbReference type="Gene3D" id="1.10.760.10">
    <property type="entry name" value="Cytochrome c-like domain"/>
    <property type="match status" value="1"/>
</dbReference>
<keyword evidence="7" id="KW-0472">Membrane</keyword>
<dbReference type="SUPFAM" id="SSF46626">
    <property type="entry name" value="Cytochrome c"/>
    <property type="match status" value="1"/>
</dbReference>
<evidence type="ECO:0000256" key="7">
    <source>
        <dbReference type="SAM" id="Phobius"/>
    </source>
</evidence>
<evidence type="ECO:0000313" key="9">
    <source>
        <dbReference type="EMBL" id="CUH42781.1"/>
    </source>
</evidence>
<dbReference type="GO" id="GO:0009055">
    <property type="term" value="F:electron transfer activity"/>
    <property type="evidence" value="ECO:0007669"/>
    <property type="project" value="InterPro"/>
</dbReference>
<keyword evidence="4" id="KW-0249">Electron transport</keyword>
<sequence length="586" mass="64352">MNPSARKWGWFAAGFRWFSLFVLFALIFGLIGMAIFAGFEIGKRQWFLHSILEKVDQRLEKAVIKVAPGQPAIFSLERRASHLIDLEAEVAKVPVRRVSPYHTIRENGGGLTSFGSDVLLLAYDGRIYAASSSEDVRSTEITVPDTNRAAYEALADDPSNTEYEIEAGYLRYNDLVKFSGPNGPSLAIAYTEYHPDRKCVTNTVALLPLGADVNSINDVQAAPSDWQVIYRTEPCLPLKTRHLAIEGHMAGGKLVFEAPSTLYMTSGDYHFDGMRSEVGPGIAQDPSADYGKILAIDVVSGDGRVVSMGHRNPQGLTLTPDGTLYTLEHGPKGGDELNVVRDGANYGWPLESYGLTYLGASAIPGSLSYGRHSHFERPIYSWVPSIAGSALTYVDGFHPSWDGDLLAAALLDGSLFRLRIAEGRVIYSERIEIGTRIRDVHQHNDGRIVLWTDDRAMVFLTGQDRQNRSEVFAISVQRQGLSSHEAKRLETAISACAECHSFEVGDNVRSPSLARIFGSEIASSDYDGYSDGLSAHEGAWTEETLTEFLQDPQSFAPGTPMPNPGFNDNQLIQSLVAYLKLVSESF</sequence>
<evidence type="ECO:0000256" key="3">
    <source>
        <dbReference type="ARBA" id="ARBA00022723"/>
    </source>
</evidence>
<proteinExistence type="predicted"/>
<evidence type="ECO:0000313" key="10">
    <source>
        <dbReference type="Proteomes" id="UP000050786"/>
    </source>
</evidence>
<keyword evidence="7" id="KW-0812">Transmembrane</keyword>
<feature type="domain" description="Cytochrome c" evidence="8">
    <location>
        <begin position="463"/>
        <end position="583"/>
    </location>
</feature>
<dbReference type="PRINTS" id="PR00604">
    <property type="entry name" value="CYTCHRMECIAB"/>
</dbReference>